<keyword evidence="8" id="KW-0472">Membrane</keyword>
<feature type="repeat" description="WD" evidence="11">
    <location>
        <begin position="12"/>
        <end position="53"/>
    </location>
</feature>
<dbReference type="Pfam" id="PF00400">
    <property type="entry name" value="WD40"/>
    <property type="match status" value="6"/>
</dbReference>
<gene>
    <name evidence="13" type="ORF">BJ085DRAFT_4855</name>
</gene>
<dbReference type="EMBL" id="ML002572">
    <property type="protein sequence ID" value="RKP36923.1"/>
    <property type="molecule type" value="Genomic_DNA"/>
</dbReference>
<evidence type="ECO:0000256" key="7">
    <source>
        <dbReference type="ARBA" id="ARBA00023034"/>
    </source>
</evidence>
<dbReference type="GO" id="GO:0000139">
    <property type="term" value="C:Golgi membrane"/>
    <property type="evidence" value="ECO:0007669"/>
    <property type="project" value="UniProtKB-SubCell"/>
</dbReference>
<dbReference type="InterPro" id="IPR001680">
    <property type="entry name" value="WD40_rpt"/>
</dbReference>
<keyword evidence="3 11" id="KW-0853">WD repeat</keyword>
<proteinExistence type="predicted"/>
<dbReference type="STRING" id="215637.A0A4P9ZTQ7"/>
<evidence type="ECO:0000256" key="8">
    <source>
        <dbReference type="ARBA" id="ARBA00023136"/>
    </source>
</evidence>
<keyword evidence="6" id="KW-0813">Transport</keyword>
<keyword evidence="7" id="KW-0333">Golgi apparatus</keyword>
<dbReference type="SMART" id="SM00320">
    <property type="entry name" value="WD40"/>
    <property type="match status" value="7"/>
</dbReference>
<evidence type="ECO:0000256" key="6">
    <source>
        <dbReference type="ARBA" id="ARBA00022927"/>
    </source>
</evidence>
<feature type="repeat" description="WD" evidence="11">
    <location>
        <begin position="226"/>
        <end position="267"/>
    </location>
</feature>
<accession>A0A4P9ZTQ7</accession>
<dbReference type="GO" id="GO:0006888">
    <property type="term" value="P:endoplasmic reticulum to Golgi vesicle-mediated transport"/>
    <property type="evidence" value="ECO:0007669"/>
    <property type="project" value="TreeGrafter"/>
</dbReference>
<evidence type="ECO:0000256" key="11">
    <source>
        <dbReference type="PROSITE-ProRule" id="PRU00221"/>
    </source>
</evidence>
<dbReference type="FunFam" id="2.130.10.10:FF:000016">
    <property type="entry name" value="Coatomer alpha subunit, putative"/>
    <property type="match status" value="1"/>
</dbReference>
<dbReference type="GO" id="GO:0005198">
    <property type="term" value="F:structural molecule activity"/>
    <property type="evidence" value="ECO:0007669"/>
    <property type="project" value="InterPro"/>
</dbReference>
<dbReference type="AlphaFoldDB" id="A0A4P9ZTQ7"/>
<evidence type="ECO:0000313" key="14">
    <source>
        <dbReference type="Proteomes" id="UP000268162"/>
    </source>
</evidence>
<dbReference type="GO" id="GO:0030126">
    <property type="term" value="C:COPI vesicle coat"/>
    <property type="evidence" value="ECO:0007669"/>
    <property type="project" value="TreeGrafter"/>
</dbReference>
<dbReference type="InterPro" id="IPR036322">
    <property type="entry name" value="WD40_repeat_dom_sf"/>
</dbReference>
<keyword evidence="5" id="KW-0931">ER-Golgi transport</keyword>
<dbReference type="Gene3D" id="2.130.10.10">
    <property type="entry name" value="YVTN repeat-like/Quinoprotein amine dehydrogenase"/>
    <property type="match status" value="1"/>
</dbReference>
<keyword evidence="6" id="KW-0653">Protein transport</keyword>
<evidence type="ECO:0000256" key="10">
    <source>
        <dbReference type="ARBA" id="ARBA00032920"/>
    </source>
</evidence>
<evidence type="ECO:0000259" key="12">
    <source>
        <dbReference type="Pfam" id="PF04053"/>
    </source>
</evidence>
<dbReference type="CDD" id="cd00200">
    <property type="entry name" value="WD40"/>
    <property type="match status" value="1"/>
</dbReference>
<evidence type="ECO:0000256" key="9">
    <source>
        <dbReference type="ARBA" id="ARBA00025536"/>
    </source>
</evidence>
<feature type="repeat" description="WD" evidence="11">
    <location>
        <begin position="96"/>
        <end position="128"/>
    </location>
</feature>
<dbReference type="Proteomes" id="UP000268162">
    <property type="component" value="Unassembled WGS sequence"/>
</dbReference>
<name>A0A4P9ZTQ7_9FUNG</name>
<evidence type="ECO:0000256" key="1">
    <source>
        <dbReference type="ARBA" id="ARBA00004255"/>
    </source>
</evidence>
<evidence type="ECO:0000256" key="4">
    <source>
        <dbReference type="ARBA" id="ARBA00022737"/>
    </source>
</evidence>
<dbReference type="PANTHER" id="PTHR19876">
    <property type="entry name" value="COATOMER"/>
    <property type="match status" value="1"/>
</dbReference>
<reference evidence="14" key="1">
    <citation type="journal article" date="2018" name="Nat. Microbiol.">
        <title>Leveraging single-cell genomics to expand the fungal tree of life.</title>
        <authorList>
            <person name="Ahrendt S.R."/>
            <person name="Quandt C.A."/>
            <person name="Ciobanu D."/>
            <person name="Clum A."/>
            <person name="Salamov A."/>
            <person name="Andreopoulos B."/>
            <person name="Cheng J.F."/>
            <person name="Woyke T."/>
            <person name="Pelin A."/>
            <person name="Henrissat B."/>
            <person name="Reynolds N.K."/>
            <person name="Benny G.L."/>
            <person name="Smith M.E."/>
            <person name="James T.Y."/>
            <person name="Grigoriev I.V."/>
        </authorList>
    </citation>
    <scope>NUCLEOTIDE SEQUENCE [LARGE SCALE GENOMIC DNA]</scope>
    <source>
        <strain evidence="14">RSA 468</strain>
    </source>
</reference>
<sequence length="635" mass="71528">MGMRLEIKRKLLSHTSDRVKCIDMHPTEPWVLASLYNGNVYIWNYETQALVKTFEVTNLPVRAAKFVPRKSWIITGSDDMTIRVFNYNTHEKVAEFDAHQDYIRALAVHPSQPFILSSSDDMTIRLWDWDKGWKCARVFEGHTHYVMSLAINPKDPNTFASACLDKTIKVWNMGSSVANYTLDGHTKGVNCVGYYYGNDRPYLVSGADDCQIKVWDYQNKSCVQTLEGHSQNISAVAFHPNLPIIMTASEDGAVKIWNSNTYHLENTLSYGLDRAWTVAFQPGTNNLAFGYEEGVVVIKMGQEEPAVSMDASGKIIWAKYTDIQTANVKASAMEAIQDGEKLALPVKELGTCEVYPHSLQHSPNGRFIAVCGDDEYIIYTALAWRNKSFGRGSEVVWALDSNEYAVRESSSKIKLFKSFKEKTQLAGPLTNLSFSVEGIFGGTLLGVRSGSFLDFYDWDQGLLVRRIEVVPKAVYWSESGELLAIVTEDGFFVLRFDREVYQAELAAHGGTLPDELQEEGLEQAFEVVHEFNEKVESGCWIGDCFIYTNAARRLNYVVGTQTFTIAHFDLPLYLLGYVAKDNRVYLADKDLNVVSYLLPLAVVEYQTAIVRGDFEAAEQLLPNIATVQRNKIARF</sequence>
<evidence type="ECO:0000256" key="2">
    <source>
        <dbReference type="ARBA" id="ARBA00004496"/>
    </source>
</evidence>
<dbReference type="GO" id="GO:0006890">
    <property type="term" value="P:retrograde vesicle-mediated transport, Golgi to endoplasmic reticulum"/>
    <property type="evidence" value="ECO:0007669"/>
    <property type="project" value="TreeGrafter"/>
</dbReference>
<evidence type="ECO:0000313" key="13">
    <source>
        <dbReference type="EMBL" id="RKP36923.1"/>
    </source>
</evidence>
<organism evidence="13 14">
    <name type="scientific">Dimargaris cristalligena</name>
    <dbReference type="NCBI Taxonomy" id="215637"/>
    <lineage>
        <taxon>Eukaryota</taxon>
        <taxon>Fungi</taxon>
        <taxon>Fungi incertae sedis</taxon>
        <taxon>Zoopagomycota</taxon>
        <taxon>Kickxellomycotina</taxon>
        <taxon>Dimargaritomycetes</taxon>
        <taxon>Dimargaritales</taxon>
        <taxon>Dimargaritaceae</taxon>
        <taxon>Dimargaris</taxon>
    </lineage>
</organism>
<dbReference type="InterPro" id="IPR015943">
    <property type="entry name" value="WD40/YVTN_repeat-like_dom_sf"/>
</dbReference>
<dbReference type="CDD" id="cd22947">
    <property type="entry name" value="Coatomer_WDAD_beta-like"/>
    <property type="match status" value="1"/>
</dbReference>
<dbReference type="PANTHER" id="PTHR19876:SF2">
    <property type="entry name" value="COATOMER SUBUNIT BETA"/>
    <property type="match status" value="1"/>
</dbReference>
<dbReference type="InterPro" id="IPR020472">
    <property type="entry name" value="WD40_PAC1"/>
</dbReference>
<keyword evidence="4" id="KW-0677">Repeat</keyword>
<dbReference type="GO" id="GO:0006891">
    <property type="term" value="P:intra-Golgi vesicle-mediated transport"/>
    <property type="evidence" value="ECO:0007669"/>
    <property type="project" value="TreeGrafter"/>
</dbReference>
<dbReference type="PRINTS" id="PR00320">
    <property type="entry name" value="GPROTEINBRPT"/>
</dbReference>
<feature type="repeat" description="WD" evidence="11">
    <location>
        <begin position="139"/>
        <end position="181"/>
    </location>
</feature>
<evidence type="ECO:0000256" key="3">
    <source>
        <dbReference type="ARBA" id="ARBA00022574"/>
    </source>
</evidence>
<dbReference type="Pfam" id="PF04053">
    <property type="entry name" value="B-prop_COPA_B_2nd"/>
    <property type="match status" value="1"/>
</dbReference>
<feature type="repeat" description="WD" evidence="11">
    <location>
        <begin position="182"/>
        <end position="225"/>
    </location>
</feature>
<feature type="domain" description="COPA/B second beta-propeller" evidence="12">
    <location>
        <begin position="322"/>
        <end position="588"/>
    </location>
</feature>
<evidence type="ECO:0000256" key="5">
    <source>
        <dbReference type="ARBA" id="ARBA00022892"/>
    </source>
</evidence>
<protein>
    <recommendedName>
        <fullName evidence="10">Beta'-coat protein</fullName>
    </recommendedName>
</protein>
<dbReference type="InterPro" id="IPR050844">
    <property type="entry name" value="Coatomer_complex_subunit"/>
</dbReference>
<dbReference type="PROSITE" id="PS50294">
    <property type="entry name" value="WD_REPEATS_REGION"/>
    <property type="match status" value="4"/>
</dbReference>
<feature type="non-terminal residue" evidence="13">
    <location>
        <position position="635"/>
    </location>
</feature>
<dbReference type="GO" id="GO:0006886">
    <property type="term" value="P:intracellular protein transport"/>
    <property type="evidence" value="ECO:0007669"/>
    <property type="project" value="InterPro"/>
</dbReference>
<comment type="function">
    <text evidence="9">The coatomer is a cytosolic protein complex that binds to dilysine motifs and reversibly associates with Golgi non-clathrin-coated vesicles, which further mediate biosynthetic protein transport from the ER, via the Golgi up to the trans Golgi network. Coatomer complex is required for budding from Golgi membranes, and is essential for the retrograde Golgi-to-ER transport of dilysine-tagged proteins.</text>
</comment>
<dbReference type="InterPro" id="IPR006692">
    <property type="entry name" value="Beta-prop_COPA/B_2nd"/>
</dbReference>
<comment type="subcellular location">
    <subcellularLocation>
        <location evidence="2">Cytoplasm</location>
    </subcellularLocation>
    <subcellularLocation>
        <location evidence="1">Golgi apparatus membrane</location>
        <topology evidence="1">Peripheral membrane protein</topology>
        <orientation evidence="1">Cytoplasmic side</orientation>
    </subcellularLocation>
</comment>
<dbReference type="PROSITE" id="PS50082">
    <property type="entry name" value="WD_REPEATS_2"/>
    <property type="match status" value="5"/>
</dbReference>
<dbReference type="SUPFAM" id="SSF50978">
    <property type="entry name" value="WD40 repeat-like"/>
    <property type="match status" value="2"/>
</dbReference>
<keyword evidence="14" id="KW-1185">Reference proteome</keyword>